<gene>
    <name evidence="9" type="primary">LOC113794508</name>
</gene>
<evidence type="ECO:0000256" key="4">
    <source>
        <dbReference type="ARBA" id="ARBA00022679"/>
    </source>
</evidence>
<dbReference type="SMART" id="SM00663">
    <property type="entry name" value="RPOLA_N"/>
    <property type="match status" value="1"/>
</dbReference>
<dbReference type="Gene3D" id="2.40.40.20">
    <property type="match status" value="1"/>
</dbReference>
<dbReference type="InterPro" id="IPR042102">
    <property type="entry name" value="RNA_pol_Rpb1_3_sf"/>
</dbReference>
<dbReference type="Gene3D" id="1.10.274.100">
    <property type="entry name" value="RNA polymerase Rpb1, domain 3"/>
    <property type="match status" value="1"/>
</dbReference>
<feature type="non-terminal residue" evidence="9">
    <location>
        <position position="1"/>
    </location>
</feature>
<accession>A0A6P6Y7B9</accession>
<keyword evidence="5" id="KW-0548">Nucleotidyltransferase</keyword>
<sequence>QWLEKKSGVIRQKMMGKRVNYAARTIIAPDCMLDTNEVGVPAEFARKLTIPMPVNQYNLARAEQLVRNGAERYPGCAGYQDLQGRRVDFSQVARFAQGLSSKNHVLFRHVVDGDVVLMNRQPSLHRPSILAHYVRVLGSERAFRLHYANCSSYNADFDGDEMNLHCLQDCLAQSEARELLNADCHYAVPKNGEPLRGLIQDHVVAGNLLTVRDTF</sequence>
<keyword evidence="4" id="KW-0808">Transferase</keyword>
<dbReference type="PANTHER" id="PTHR19376:SF11">
    <property type="entry name" value="DNA-DIRECTED RNA POLYMERASE I SUBUNIT RPA1"/>
    <property type="match status" value="1"/>
</dbReference>
<name>A0A6P6Y7B9_DERPT</name>
<dbReference type="InterPro" id="IPR045867">
    <property type="entry name" value="DNA-dir_RpoC_beta_prime"/>
</dbReference>
<dbReference type="AlphaFoldDB" id="A0A6P6Y7B9"/>
<evidence type="ECO:0000256" key="5">
    <source>
        <dbReference type="ARBA" id="ARBA00022695"/>
    </source>
</evidence>
<dbReference type="InParanoid" id="A0A6P6Y7B9"/>
<keyword evidence="8" id="KW-1185">Reference proteome</keyword>
<evidence type="ECO:0000313" key="8">
    <source>
        <dbReference type="Proteomes" id="UP000515146"/>
    </source>
</evidence>
<dbReference type="GO" id="GO:0003899">
    <property type="term" value="F:DNA-directed RNA polymerase activity"/>
    <property type="evidence" value="ECO:0007669"/>
    <property type="project" value="UniProtKB-EC"/>
</dbReference>
<protein>
    <recommendedName>
        <fullName evidence="2">DNA-directed RNA polymerase</fullName>
        <ecNumber evidence="2">2.7.7.6</ecNumber>
    </recommendedName>
</protein>
<keyword evidence="3" id="KW-0240">DNA-directed RNA polymerase</keyword>
<dbReference type="Proteomes" id="UP000515146">
    <property type="component" value="Unplaced"/>
</dbReference>
<dbReference type="FunFam" id="2.40.40.20:FF:000019">
    <property type="entry name" value="DNA-directed RNA polymerase II subunit RPB1"/>
    <property type="match status" value="1"/>
</dbReference>
<dbReference type="OrthoDB" id="35661at2759"/>
<keyword evidence="6" id="KW-0804">Transcription</keyword>
<dbReference type="GO" id="GO:0003677">
    <property type="term" value="F:DNA binding"/>
    <property type="evidence" value="ECO:0007669"/>
    <property type="project" value="InterPro"/>
</dbReference>
<dbReference type="Gene3D" id="3.30.1490.180">
    <property type="entry name" value="RNA polymerase ii"/>
    <property type="match status" value="1"/>
</dbReference>
<reference evidence="9" key="1">
    <citation type="submission" date="2025-08" db="UniProtKB">
        <authorList>
            <consortium name="RefSeq"/>
        </authorList>
    </citation>
    <scope>IDENTIFICATION</scope>
    <source>
        <strain evidence="9">Airmid</strain>
    </source>
</reference>
<dbReference type="PANTHER" id="PTHR19376">
    <property type="entry name" value="DNA-DIRECTED RNA POLYMERASE"/>
    <property type="match status" value="1"/>
</dbReference>
<dbReference type="GO" id="GO:0005736">
    <property type="term" value="C:RNA polymerase I complex"/>
    <property type="evidence" value="ECO:0007669"/>
    <property type="project" value="TreeGrafter"/>
</dbReference>
<dbReference type="SUPFAM" id="SSF64484">
    <property type="entry name" value="beta and beta-prime subunits of DNA dependent RNA-polymerase"/>
    <property type="match status" value="1"/>
</dbReference>
<dbReference type="InterPro" id="IPR006592">
    <property type="entry name" value="RNA_pol_N"/>
</dbReference>
<dbReference type="InterPro" id="IPR000722">
    <property type="entry name" value="RNA_pol_asu"/>
</dbReference>
<organism evidence="8 9">
    <name type="scientific">Dermatophagoides pteronyssinus</name>
    <name type="common">European house dust mite</name>
    <dbReference type="NCBI Taxonomy" id="6956"/>
    <lineage>
        <taxon>Eukaryota</taxon>
        <taxon>Metazoa</taxon>
        <taxon>Ecdysozoa</taxon>
        <taxon>Arthropoda</taxon>
        <taxon>Chelicerata</taxon>
        <taxon>Arachnida</taxon>
        <taxon>Acari</taxon>
        <taxon>Acariformes</taxon>
        <taxon>Sarcoptiformes</taxon>
        <taxon>Astigmata</taxon>
        <taxon>Psoroptidia</taxon>
        <taxon>Analgoidea</taxon>
        <taxon>Pyroglyphidae</taxon>
        <taxon>Dermatophagoidinae</taxon>
        <taxon>Dermatophagoides</taxon>
    </lineage>
</organism>
<evidence type="ECO:0000256" key="1">
    <source>
        <dbReference type="ARBA" id="ARBA00006460"/>
    </source>
</evidence>
<evidence type="ECO:0000259" key="7">
    <source>
        <dbReference type="SMART" id="SM00663"/>
    </source>
</evidence>
<dbReference type="Pfam" id="PF00623">
    <property type="entry name" value="RNA_pol_Rpb1_2"/>
    <property type="match status" value="1"/>
</dbReference>
<evidence type="ECO:0000256" key="3">
    <source>
        <dbReference type="ARBA" id="ARBA00022478"/>
    </source>
</evidence>
<dbReference type="GO" id="GO:0006351">
    <property type="term" value="P:DNA-templated transcription"/>
    <property type="evidence" value="ECO:0007669"/>
    <property type="project" value="InterPro"/>
</dbReference>
<evidence type="ECO:0000313" key="9">
    <source>
        <dbReference type="RefSeq" id="XP_027200424.1"/>
    </source>
</evidence>
<dbReference type="KEGG" id="dpte:113794508"/>
<dbReference type="RefSeq" id="XP_027200424.1">
    <property type="nucleotide sequence ID" value="XM_027344623.1"/>
</dbReference>
<proteinExistence type="inferred from homology"/>
<comment type="similarity">
    <text evidence="1">Belongs to the RNA polymerase beta' chain family.</text>
</comment>
<evidence type="ECO:0000256" key="2">
    <source>
        <dbReference type="ARBA" id="ARBA00012418"/>
    </source>
</evidence>
<dbReference type="EC" id="2.7.7.6" evidence="2"/>
<feature type="domain" description="RNA polymerase N-terminal" evidence="7">
    <location>
        <begin position="1"/>
        <end position="210"/>
    </location>
</feature>
<evidence type="ECO:0000256" key="6">
    <source>
        <dbReference type="ARBA" id="ARBA00023163"/>
    </source>
</evidence>